<keyword evidence="1" id="KW-0472">Membrane</keyword>
<dbReference type="RefSeq" id="WP_135267491.1">
    <property type="nucleotide sequence ID" value="NZ_CP038436.1"/>
</dbReference>
<evidence type="ECO:0000313" key="3">
    <source>
        <dbReference type="Proteomes" id="UP000294853"/>
    </source>
</evidence>
<accession>A0A4P7IFB9</accession>
<dbReference type="Proteomes" id="UP000294853">
    <property type="component" value="Chromosome"/>
</dbReference>
<organism evidence="2 3">
    <name type="scientific">Nocardioides seonyuensis</name>
    <dbReference type="NCBI Taxonomy" id="2518371"/>
    <lineage>
        <taxon>Bacteria</taxon>
        <taxon>Bacillati</taxon>
        <taxon>Actinomycetota</taxon>
        <taxon>Actinomycetes</taxon>
        <taxon>Propionibacteriales</taxon>
        <taxon>Nocardioidaceae</taxon>
        <taxon>Nocardioides</taxon>
    </lineage>
</organism>
<keyword evidence="1" id="KW-0812">Transmembrane</keyword>
<keyword evidence="3" id="KW-1185">Reference proteome</keyword>
<feature type="transmembrane region" description="Helical" evidence="1">
    <location>
        <begin position="60"/>
        <end position="85"/>
    </location>
</feature>
<protein>
    <submittedName>
        <fullName evidence="2">Uncharacterized protein</fullName>
    </submittedName>
</protein>
<gene>
    <name evidence="2" type="ORF">EXE58_08575</name>
</gene>
<dbReference type="KEGG" id="nsn:EXE58_08575"/>
<proteinExistence type="predicted"/>
<keyword evidence="1" id="KW-1133">Transmembrane helix</keyword>
<dbReference type="InterPro" id="IPR058068">
    <property type="entry name" value="LIC_13387-like"/>
</dbReference>
<feature type="transmembrane region" description="Helical" evidence="1">
    <location>
        <begin position="97"/>
        <end position="114"/>
    </location>
</feature>
<name>A0A4P7IFB9_9ACTN</name>
<dbReference type="AlphaFoldDB" id="A0A4P7IFB9"/>
<sequence>MRTRTVAATVAGWLLVITGVGHTTLVAISSAATTSPADTAIRDAMAAAPVTVAGLERSYWDLYVGFSLMMALMLVGLGALVLLVLRRAPELVARGMVVLLALVLVPAWAISALLLPPPPIVLLGAAAVAVVSAAVLRPRPTRVQQPVPADIFDM</sequence>
<dbReference type="NCBIfam" id="NF047765">
    <property type="entry name" value="LIC_13387_fam"/>
    <property type="match status" value="1"/>
</dbReference>
<feature type="transmembrane region" description="Helical" evidence="1">
    <location>
        <begin position="120"/>
        <end position="136"/>
    </location>
</feature>
<evidence type="ECO:0000313" key="2">
    <source>
        <dbReference type="EMBL" id="QBX55500.1"/>
    </source>
</evidence>
<dbReference type="EMBL" id="CP038436">
    <property type="protein sequence ID" value="QBX55500.1"/>
    <property type="molecule type" value="Genomic_DNA"/>
</dbReference>
<evidence type="ECO:0000256" key="1">
    <source>
        <dbReference type="SAM" id="Phobius"/>
    </source>
</evidence>
<reference evidence="2 3" key="1">
    <citation type="submission" date="2019-03" db="EMBL/GenBank/DDBJ databases">
        <title>Three New Species of Nocardioides, Nocardioides euryhalodurans sp. nov., Nocardioides seonyuensis sp. nov. and Nocardioides eburneoflavus sp. nov. Iolated from Soil.</title>
        <authorList>
            <person name="Roh S.G."/>
            <person name="Lee C."/>
            <person name="Kim M.-K."/>
            <person name="Kim S.B."/>
        </authorList>
    </citation>
    <scope>NUCLEOTIDE SEQUENCE [LARGE SCALE GENOMIC DNA]</scope>
    <source>
        <strain evidence="2 3">MMS17-SY207-3</strain>
    </source>
</reference>